<dbReference type="RefSeq" id="WP_072906539.1">
    <property type="nucleotide sequence ID" value="NZ_FRAI01000007.1"/>
</dbReference>
<protein>
    <recommendedName>
        <fullName evidence="4">CAAX protease self-immunity</fullName>
    </recommendedName>
</protein>
<sequence>MVSKLKPINGNSLLLISAILLLLLGSIAQFLNLLVGLALSQVFLILLPTLVFAAILGIDMKREFRLNPFTFKEFLLVTAITFCFYPVAAFSNAIINTILSTFGELPPNIIQIPDTYKDFLFSLIVIAGFAGFCEEFLFRGFILRSYEGLGQKRL</sequence>
<dbReference type="OrthoDB" id="4177129at2"/>
<dbReference type="STRING" id="1120989.SAMN02745227_00824"/>
<proteinExistence type="predicted"/>
<reference evidence="3" key="1">
    <citation type="submission" date="2016-11" db="EMBL/GenBank/DDBJ databases">
        <authorList>
            <person name="Varghese N."/>
            <person name="Submissions S."/>
        </authorList>
    </citation>
    <scope>NUCLEOTIDE SEQUENCE [LARGE SCALE GENOMIC DNA]</scope>
    <source>
        <strain evidence="3">DSM 14826</strain>
    </source>
</reference>
<evidence type="ECO:0000313" key="3">
    <source>
        <dbReference type="Proteomes" id="UP000243547"/>
    </source>
</evidence>
<organism evidence="2 3">
    <name type="scientific">Anaerobranca californiensis DSM 14826</name>
    <dbReference type="NCBI Taxonomy" id="1120989"/>
    <lineage>
        <taxon>Bacteria</taxon>
        <taxon>Bacillati</taxon>
        <taxon>Bacillota</taxon>
        <taxon>Clostridia</taxon>
        <taxon>Eubacteriales</taxon>
        <taxon>Proteinivoracaceae</taxon>
        <taxon>Anaerobranca</taxon>
    </lineage>
</organism>
<dbReference type="Proteomes" id="UP000243547">
    <property type="component" value="Unassembled WGS sequence"/>
</dbReference>
<feature type="transmembrane region" description="Helical" evidence="1">
    <location>
        <begin position="38"/>
        <end position="58"/>
    </location>
</feature>
<evidence type="ECO:0008006" key="4">
    <source>
        <dbReference type="Google" id="ProtNLM"/>
    </source>
</evidence>
<keyword evidence="1" id="KW-1133">Transmembrane helix</keyword>
<evidence type="ECO:0000256" key="1">
    <source>
        <dbReference type="SAM" id="Phobius"/>
    </source>
</evidence>
<keyword evidence="1" id="KW-0472">Membrane</keyword>
<keyword evidence="3" id="KW-1185">Reference proteome</keyword>
<dbReference type="AlphaFoldDB" id="A0A1M6ML03"/>
<gene>
    <name evidence="2" type="ORF">SAMN02745227_00824</name>
</gene>
<name>A0A1M6ML03_9FIRM</name>
<keyword evidence="1" id="KW-0812">Transmembrane</keyword>
<dbReference type="EMBL" id="FRAI01000007">
    <property type="protein sequence ID" value="SHJ84104.1"/>
    <property type="molecule type" value="Genomic_DNA"/>
</dbReference>
<accession>A0A1M6ML03</accession>
<evidence type="ECO:0000313" key="2">
    <source>
        <dbReference type="EMBL" id="SHJ84104.1"/>
    </source>
</evidence>
<feature type="transmembrane region" description="Helical" evidence="1">
    <location>
        <begin position="74"/>
        <end position="99"/>
    </location>
</feature>
<feature type="transmembrane region" description="Helical" evidence="1">
    <location>
        <begin position="119"/>
        <end position="138"/>
    </location>
</feature>